<feature type="binding site" evidence="2">
    <location>
        <position position="119"/>
    </location>
    <ligand>
        <name>Fe cation</name>
        <dbReference type="ChEBI" id="CHEBI:24875"/>
    </ligand>
</feature>
<dbReference type="EMBL" id="CADCWA010000134">
    <property type="protein sequence ID" value="CAA9523633.1"/>
    <property type="molecule type" value="Genomic_DNA"/>
</dbReference>
<proteinExistence type="inferred from homology"/>
<evidence type="ECO:0000259" key="5">
    <source>
        <dbReference type="Pfam" id="PF02678"/>
    </source>
</evidence>
<accession>A0A6J4THK9</accession>
<comment type="cofactor">
    <cofactor evidence="2">
        <name>Fe cation</name>
        <dbReference type="ChEBI" id="CHEBI:24875"/>
    </cofactor>
    <text evidence="2">Binds 1 Fe cation per subunit.</text>
</comment>
<keyword evidence="2" id="KW-0479">Metal-binding</keyword>
<dbReference type="InterPro" id="IPR012093">
    <property type="entry name" value="Pirin"/>
</dbReference>
<dbReference type="InterPro" id="IPR003829">
    <property type="entry name" value="Pirin_N_dom"/>
</dbReference>
<sequence length="291" mass="31439">MNNRIALAAQTAPPQASSARRPVWSASGEIQRQGAGVRNVVTIGTHDLPDLDPFLIFAEFGGDDPADYAGGFPDHPHRGFETATYVVEGRLRHGDSRGNEGRLGAGAFQWMTAARGLLHSEMPDQSDGPLRAFQLWINLPATHKMGEPRYQDLQAERVPAFERDGAAGRLLAGSLFGLTSPIDGGPTDPLYLDLHLTPDATITVPTPRGHTAFAYVYQGSARFGEARAAAQSITVFSPGDRIEVTADEAARLLLLAARPIREPLAKHGPFVMNTPEELQRAFADFRAGRLP</sequence>
<dbReference type="RefSeq" id="WP_294169886.1">
    <property type="nucleotide sequence ID" value="NZ_CADCWA010000134.1"/>
</dbReference>
<dbReference type="AlphaFoldDB" id="A0A6J4THK9"/>
<feature type="region of interest" description="Disordered" evidence="4">
    <location>
        <begin position="1"/>
        <end position="21"/>
    </location>
</feature>
<gene>
    <name evidence="7" type="ORF">AVDCRST_MAG31-1746</name>
</gene>
<feature type="domain" description="Pirin N-terminal" evidence="5">
    <location>
        <begin position="43"/>
        <end position="137"/>
    </location>
</feature>
<keyword evidence="2" id="KW-0408">Iron</keyword>
<dbReference type="InterPro" id="IPR008778">
    <property type="entry name" value="Pirin_C_dom"/>
</dbReference>
<dbReference type="CDD" id="cd02247">
    <property type="entry name" value="cupin_pirin_C"/>
    <property type="match status" value="1"/>
</dbReference>
<dbReference type="Gene3D" id="2.60.120.10">
    <property type="entry name" value="Jelly Rolls"/>
    <property type="match status" value="2"/>
</dbReference>
<feature type="binding site" evidence="2">
    <location>
        <position position="75"/>
    </location>
    <ligand>
        <name>Fe cation</name>
        <dbReference type="ChEBI" id="CHEBI:24875"/>
    </ligand>
</feature>
<evidence type="ECO:0000256" key="4">
    <source>
        <dbReference type="SAM" id="MobiDB-lite"/>
    </source>
</evidence>
<dbReference type="CDD" id="cd02909">
    <property type="entry name" value="cupin_pirin_N"/>
    <property type="match status" value="1"/>
</dbReference>
<dbReference type="GO" id="GO:0046872">
    <property type="term" value="F:metal ion binding"/>
    <property type="evidence" value="ECO:0007669"/>
    <property type="project" value="UniProtKB-KW"/>
</dbReference>
<evidence type="ECO:0000256" key="1">
    <source>
        <dbReference type="ARBA" id="ARBA00008416"/>
    </source>
</evidence>
<evidence type="ECO:0000259" key="6">
    <source>
        <dbReference type="Pfam" id="PF05726"/>
    </source>
</evidence>
<dbReference type="Pfam" id="PF05726">
    <property type="entry name" value="Pirin_C"/>
    <property type="match status" value="1"/>
</dbReference>
<evidence type="ECO:0000256" key="3">
    <source>
        <dbReference type="RuleBase" id="RU003457"/>
    </source>
</evidence>
<organism evidence="7">
    <name type="scientific">uncultured Sphingomonas sp</name>
    <dbReference type="NCBI Taxonomy" id="158754"/>
    <lineage>
        <taxon>Bacteria</taxon>
        <taxon>Pseudomonadati</taxon>
        <taxon>Pseudomonadota</taxon>
        <taxon>Alphaproteobacteria</taxon>
        <taxon>Sphingomonadales</taxon>
        <taxon>Sphingomonadaceae</taxon>
        <taxon>Sphingomonas</taxon>
        <taxon>environmental samples</taxon>
    </lineage>
</organism>
<dbReference type="PANTHER" id="PTHR13903:SF8">
    <property type="entry name" value="PIRIN"/>
    <property type="match status" value="1"/>
</dbReference>
<dbReference type="PANTHER" id="PTHR13903">
    <property type="entry name" value="PIRIN-RELATED"/>
    <property type="match status" value="1"/>
</dbReference>
<dbReference type="InterPro" id="IPR011051">
    <property type="entry name" value="RmlC_Cupin_sf"/>
</dbReference>
<dbReference type="InterPro" id="IPR014710">
    <property type="entry name" value="RmlC-like_jellyroll"/>
</dbReference>
<feature type="compositionally biased region" description="Low complexity" evidence="4">
    <location>
        <begin position="1"/>
        <end position="19"/>
    </location>
</feature>
<name>A0A6J4THK9_9SPHN</name>
<feature type="domain" description="Pirin C-terminal" evidence="6">
    <location>
        <begin position="191"/>
        <end position="290"/>
    </location>
</feature>
<dbReference type="PIRSF" id="PIRSF006232">
    <property type="entry name" value="Pirin"/>
    <property type="match status" value="1"/>
</dbReference>
<feature type="binding site" evidence="2">
    <location>
        <position position="77"/>
    </location>
    <ligand>
        <name>Fe cation</name>
        <dbReference type="ChEBI" id="CHEBI:24875"/>
    </ligand>
</feature>
<evidence type="ECO:0000256" key="2">
    <source>
        <dbReference type="PIRSR" id="PIRSR006232-1"/>
    </source>
</evidence>
<protein>
    <submittedName>
        <fullName evidence="7">Pirin</fullName>
    </submittedName>
</protein>
<dbReference type="Pfam" id="PF02678">
    <property type="entry name" value="Pirin"/>
    <property type="match status" value="1"/>
</dbReference>
<feature type="binding site" evidence="2">
    <location>
        <position position="121"/>
    </location>
    <ligand>
        <name>Fe cation</name>
        <dbReference type="ChEBI" id="CHEBI:24875"/>
    </ligand>
</feature>
<reference evidence="7" key="1">
    <citation type="submission" date="2020-02" db="EMBL/GenBank/DDBJ databases">
        <authorList>
            <person name="Meier V. D."/>
        </authorList>
    </citation>
    <scope>NUCLEOTIDE SEQUENCE</scope>
    <source>
        <strain evidence="7">AVDCRST_MAG31</strain>
    </source>
</reference>
<dbReference type="SUPFAM" id="SSF51182">
    <property type="entry name" value="RmlC-like cupins"/>
    <property type="match status" value="1"/>
</dbReference>
<comment type="similarity">
    <text evidence="1 3">Belongs to the pirin family.</text>
</comment>
<evidence type="ECO:0000313" key="7">
    <source>
        <dbReference type="EMBL" id="CAA9523633.1"/>
    </source>
</evidence>